<feature type="transmembrane region" description="Helical" evidence="1">
    <location>
        <begin position="20"/>
        <end position="37"/>
    </location>
</feature>
<sequence>MFFHLLSIIRYNIRFISKRVFLFLGWITATLIFHTLYNQGYTNYSAIDVYLVCIGMIQMEKLHVIQILILLLPYFGIAMIVDVYIAHMMGKQAIFSMLRIEKRYLFIISHVVSLAFVLWLVLFVYQIILWISSFTLYDHSMPITESLFSGIEIPQENMFLKLILPAFVGQFIGTFCVACVQLAVSIKFNRLNSGFIFVVILYFLQLVFPIIIGQHTFVANILVDYVTYIRFLITQLLVIGGSVIYLSISSQKNMLIFSERG</sequence>
<proteinExistence type="predicted"/>
<protein>
    <submittedName>
        <fullName evidence="2">Uncharacterized protein</fullName>
    </submittedName>
</protein>
<feature type="transmembrane region" description="Helical" evidence="1">
    <location>
        <begin position="225"/>
        <end position="248"/>
    </location>
</feature>
<feature type="transmembrane region" description="Helical" evidence="1">
    <location>
        <begin position="162"/>
        <end position="183"/>
    </location>
</feature>
<keyword evidence="1" id="KW-0472">Membrane</keyword>
<dbReference type="Proteomes" id="UP000238825">
    <property type="component" value="Chromosome"/>
</dbReference>
<accession>A0A2S0K189</accession>
<feature type="transmembrane region" description="Helical" evidence="1">
    <location>
        <begin position="64"/>
        <end position="85"/>
    </location>
</feature>
<organism evidence="2 3">
    <name type="scientific">Lysinibacillus sphaericus</name>
    <name type="common">Bacillus sphaericus</name>
    <dbReference type="NCBI Taxonomy" id="1421"/>
    <lineage>
        <taxon>Bacteria</taxon>
        <taxon>Bacillati</taxon>
        <taxon>Bacillota</taxon>
        <taxon>Bacilli</taxon>
        <taxon>Bacillales</taxon>
        <taxon>Bacillaceae</taxon>
        <taxon>Lysinibacillus</taxon>
    </lineage>
</organism>
<dbReference type="AlphaFoldDB" id="A0A2S0K189"/>
<gene>
    <name evidence="2" type="ORF">LS41612_13220</name>
</gene>
<feature type="transmembrane region" description="Helical" evidence="1">
    <location>
        <begin position="195"/>
        <end position="213"/>
    </location>
</feature>
<name>A0A2S0K189_LYSSH</name>
<keyword evidence="1" id="KW-1133">Transmembrane helix</keyword>
<dbReference type="EMBL" id="CP019980">
    <property type="protein sequence ID" value="AVK97155.1"/>
    <property type="molecule type" value="Genomic_DNA"/>
</dbReference>
<evidence type="ECO:0000313" key="2">
    <source>
        <dbReference type="EMBL" id="AVK97155.1"/>
    </source>
</evidence>
<reference evidence="2 3" key="1">
    <citation type="submission" date="2017-03" db="EMBL/GenBank/DDBJ databases">
        <title>The whole genome sequencing and assembly of Lysinibacillus sphaericus DSM 28T strain.</title>
        <authorList>
            <person name="Lee Y.-J."/>
            <person name="Yi H."/>
            <person name="Bahn Y.-S."/>
            <person name="Kim J.F."/>
            <person name="Lee D.-W."/>
        </authorList>
    </citation>
    <scope>NUCLEOTIDE SEQUENCE [LARGE SCALE GENOMIC DNA]</scope>
    <source>
        <strain evidence="2 3">DSM 28</strain>
    </source>
</reference>
<evidence type="ECO:0000313" key="3">
    <source>
        <dbReference type="Proteomes" id="UP000238825"/>
    </source>
</evidence>
<keyword evidence="1" id="KW-0812">Transmembrane</keyword>
<evidence type="ECO:0000256" key="1">
    <source>
        <dbReference type="SAM" id="Phobius"/>
    </source>
</evidence>
<feature type="transmembrane region" description="Helical" evidence="1">
    <location>
        <begin position="105"/>
        <end position="131"/>
    </location>
</feature>